<dbReference type="Pfam" id="PF00701">
    <property type="entry name" value="DHDPS"/>
    <property type="match status" value="1"/>
</dbReference>
<evidence type="ECO:0000313" key="4">
    <source>
        <dbReference type="Proteomes" id="UP000193900"/>
    </source>
</evidence>
<name>A0A1Y5TIC9_9RHOB</name>
<organism evidence="3 4">
    <name type="scientific">Roseisalinus antarcticus</name>
    <dbReference type="NCBI Taxonomy" id="254357"/>
    <lineage>
        <taxon>Bacteria</taxon>
        <taxon>Pseudomonadati</taxon>
        <taxon>Pseudomonadota</taxon>
        <taxon>Alphaproteobacteria</taxon>
        <taxon>Rhodobacterales</taxon>
        <taxon>Roseobacteraceae</taxon>
        <taxon>Roseisalinus</taxon>
    </lineage>
</organism>
<dbReference type="EMBL" id="FWFZ01000017">
    <property type="protein sequence ID" value="SLN64610.1"/>
    <property type="molecule type" value="Genomic_DNA"/>
</dbReference>
<dbReference type="EC" id="4.2.1.43" evidence="3"/>
<keyword evidence="2 3" id="KW-0456">Lyase</keyword>
<comment type="similarity">
    <text evidence="1">Belongs to the DapA family.</text>
</comment>
<evidence type="ECO:0000256" key="2">
    <source>
        <dbReference type="ARBA" id="ARBA00023239"/>
    </source>
</evidence>
<dbReference type="GO" id="GO:0047449">
    <property type="term" value="F:2-dehydro-3-deoxy-L-arabinonate dehydratase activity"/>
    <property type="evidence" value="ECO:0007669"/>
    <property type="project" value="UniProtKB-EC"/>
</dbReference>
<dbReference type="InterPro" id="IPR002220">
    <property type="entry name" value="DapA-like"/>
</dbReference>
<dbReference type="Gene3D" id="3.20.20.70">
    <property type="entry name" value="Aldolase class I"/>
    <property type="match status" value="1"/>
</dbReference>
<gene>
    <name evidence="3" type="primary">araD_2</name>
    <name evidence="3" type="ORF">ROA7023_03031</name>
</gene>
<protein>
    <submittedName>
        <fullName evidence="3">L-2-keto-3-deoxyarabonate dehydratase</fullName>
        <ecNumber evidence="3">4.2.1.43</ecNumber>
    </submittedName>
</protein>
<dbReference type="OrthoDB" id="9796205at2"/>
<dbReference type="PANTHER" id="PTHR12128:SF66">
    <property type="entry name" value="4-HYDROXY-2-OXOGLUTARATE ALDOLASE, MITOCHONDRIAL"/>
    <property type="match status" value="1"/>
</dbReference>
<dbReference type="SMART" id="SM01130">
    <property type="entry name" value="DHDPS"/>
    <property type="match status" value="1"/>
</dbReference>
<dbReference type="PANTHER" id="PTHR12128">
    <property type="entry name" value="DIHYDRODIPICOLINATE SYNTHASE"/>
    <property type="match status" value="1"/>
</dbReference>
<proteinExistence type="inferred from homology"/>
<reference evidence="3 4" key="1">
    <citation type="submission" date="2017-03" db="EMBL/GenBank/DDBJ databases">
        <authorList>
            <person name="Afonso C.L."/>
            <person name="Miller P.J."/>
            <person name="Scott M.A."/>
            <person name="Spackman E."/>
            <person name="Goraichik I."/>
            <person name="Dimitrov K.M."/>
            <person name="Suarez D.L."/>
            <person name="Swayne D.E."/>
        </authorList>
    </citation>
    <scope>NUCLEOTIDE SEQUENCE [LARGE SCALE GENOMIC DNA]</scope>
    <source>
        <strain evidence="3 4">CECT 7023</strain>
    </source>
</reference>
<dbReference type="GO" id="GO:0008840">
    <property type="term" value="F:4-hydroxy-tetrahydrodipicolinate synthase activity"/>
    <property type="evidence" value="ECO:0007669"/>
    <property type="project" value="TreeGrafter"/>
</dbReference>
<evidence type="ECO:0000313" key="3">
    <source>
        <dbReference type="EMBL" id="SLN64610.1"/>
    </source>
</evidence>
<dbReference type="Proteomes" id="UP000193900">
    <property type="component" value="Unassembled WGS sequence"/>
</dbReference>
<accession>A0A1Y5TIC9</accession>
<evidence type="ECO:0000256" key="1">
    <source>
        <dbReference type="ARBA" id="ARBA00007592"/>
    </source>
</evidence>
<keyword evidence="4" id="KW-1185">Reference proteome</keyword>
<sequence>MTQAPAPIPPGIHPMLYAFFEEDGGALRHDMFDRQVDVALAAGAAGLAVLGLGTETTKLTEAEREAVIATVKRRLAGRAPLIATVRGETPEAQIATARRYRELGASAILLQPPSGPMESAPLRDFFATVINALDCPAGVQNAPEFLGYGLGDADLLALAESCGNFAIAKLECSAIALEPVATMFAGRTMVLNGRCGLELPDCLRAGAAGMMPGTETIDLTTAIYTAWTAGDHAEAERRYAEALPALTFFMQGIPQFLTYGKALLAARLGVEVGGARAPFLAATPFGLDCVAHYAARFGPLPGADPTGTGGRAT</sequence>
<dbReference type="AlphaFoldDB" id="A0A1Y5TIC9"/>
<dbReference type="CDD" id="cd00408">
    <property type="entry name" value="DHDPS-like"/>
    <property type="match status" value="1"/>
</dbReference>
<dbReference type="RefSeq" id="WP_085879835.1">
    <property type="nucleotide sequence ID" value="NZ_FWFZ01000017.1"/>
</dbReference>
<dbReference type="GO" id="GO:0005829">
    <property type="term" value="C:cytosol"/>
    <property type="evidence" value="ECO:0007669"/>
    <property type="project" value="TreeGrafter"/>
</dbReference>
<dbReference type="SUPFAM" id="SSF51569">
    <property type="entry name" value="Aldolase"/>
    <property type="match status" value="1"/>
</dbReference>
<dbReference type="InterPro" id="IPR013785">
    <property type="entry name" value="Aldolase_TIM"/>
</dbReference>